<dbReference type="AlphaFoldDB" id="A0AAD1G0C9"/>
<keyword evidence="1" id="KW-0732">Signal</keyword>
<evidence type="ECO:0000313" key="2">
    <source>
        <dbReference type="EMBL" id="BBE33401.1"/>
    </source>
</evidence>
<dbReference type="RefSeq" id="WP_126494535.1">
    <property type="nucleotide sequence ID" value="NZ_AP018711.1"/>
</dbReference>
<accession>A0AAD1G0C9</accession>
<dbReference type="Proteomes" id="UP000275727">
    <property type="component" value="Chromosome"/>
</dbReference>
<dbReference type="Proteomes" id="UP000276029">
    <property type="component" value="Unassembled WGS sequence"/>
</dbReference>
<sequence length="278" mass="31038">MKNKTPGAIAVVVAAALMWSAGPALAAKPAAGSAKASPDKPIPAAATKGARDLNGVWQRYPLPWPSYLADFDDVPPPDQGPDLEEPYATQWREQTLKRRRAFDSGKPLVDPSTLCRPEGMPTVMQAIYPIQILQTPGQITVLAELFMQTRRIYMDVPMPPLDDIAPSYYGFSSGRWDGDTLVIKTQGIRTDVQFFEIPHSEAMTVTERYRLAENGRLYLDISIEDPGYLRTPYEFRWIYERAAPGYRVPEYVCDNMHDVVNADGTVDLMTDVDEKPAK</sequence>
<protein>
    <submittedName>
        <fullName evidence="2">Uncharacterized protein</fullName>
    </submittedName>
</protein>
<reference evidence="3 5" key="2">
    <citation type="submission" date="2018-10" db="EMBL/GenBank/DDBJ databases">
        <title>Genomic Encyclopedia of Type Strains, Phase IV (KMG-IV): sequencing the most valuable type-strain genomes for metagenomic binning, comparative biology and taxonomic classification.</title>
        <authorList>
            <person name="Goeker M."/>
        </authorList>
    </citation>
    <scope>NUCLEOTIDE SEQUENCE [LARGE SCALE GENOMIC DNA]</scope>
    <source>
        <strain evidence="3 5">DSM 19791</strain>
    </source>
</reference>
<name>A0AAD1G0C9_SPHMI</name>
<evidence type="ECO:0000256" key="1">
    <source>
        <dbReference type="SAM" id="SignalP"/>
    </source>
</evidence>
<proteinExistence type="predicted"/>
<evidence type="ECO:0000313" key="4">
    <source>
        <dbReference type="Proteomes" id="UP000275727"/>
    </source>
</evidence>
<keyword evidence="5" id="KW-1185">Reference proteome</keyword>
<dbReference type="KEGG" id="smic:SmB9_10590"/>
<evidence type="ECO:0000313" key="5">
    <source>
        <dbReference type="Proteomes" id="UP000276029"/>
    </source>
</evidence>
<reference evidence="2 4" key="1">
    <citation type="submission" date="2018-06" db="EMBL/GenBank/DDBJ databases">
        <title>Complete Genome Sequence of the Microcystin-Degrading Bacterium Sphingosinicella microcystinivorans Strain B-9.</title>
        <authorList>
            <person name="Jin H."/>
            <person name="Nishizawa T."/>
            <person name="Guo Y."/>
            <person name="Nishizawa A."/>
            <person name="Park H."/>
            <person name="Kato H."/>
            <person name="Tsuji K."/>
            <person name="Harada K."/>
        </authorList>
    </citation>
    <scope>NUCLEOTIDE SEQUENCE [LARGE SCALE GENOMIC DNA]</scope>
    <source>
        <strain evidence="2 4">B9</strain>
    </source>
</reference>
<organism evidence="2 4">
    <name type="scientific">Sphingosinicella microcystinivorans</name>
    <dbReference type="NCBI Taxonomy" id="335406"/>
    <lineage>
        <taxon>Bacteria</taxon>
        <taxon>Pseudomonadati</taxon>
        <taxon>Pseudomonadota</taxon>
        <taxon>Alphaproteobacteria</taxon>
        <taxon>Sphingomonadales</taxon>
        <taxon>Sphingosinicellaceae</taxon>
        <taxon>Sphingosinicella</taxon>
    </lineage>
</organism>
<dbReference type="EMBL" id="RBWX01000012">
    <property type="protein sequence ID" value="RKS84940.1"/>
    <property type="molecule type" value="Genomic_DNA"/>
</dbReference>
<dbReference type="EMBL" id="AP018711">
    <property type="protein sequence ID" value="BBE33401.1"/>
    <property type="molecule type" value="Genomic_DNA"/>
</dbReference>
<evidence type="ECO:0000313" key="3">
    <source>
        <dbReference type="EMBL" id="RKS84940.1"/>
    </source>
</evidence>
<gene>
    <name evidence="3" type="ORF">DFR51_3540</name>
    <name evidence="2" type="ORF">SmB9_10590</name>
</gene>
<feature type="chain" id="PRO_5042144700" evidence="1">
    <location>
        <begin position="27"/>
        <end position="278"/>
    </location>
</feature>
<feature type="signal peptide" evidence="1">
    <location>
        <begin position="1"/>
        <end position="26"/>
    </location>
</feature>